<feature type="region of interest" description="Disordered" evidence="1">
    <location>
        <begin position="215"/>
        <end position="242"/>
    </location>
</feature>
<gene>
    <name evidence="2" type="ORF">MVEN_00182800</name>
</gene>
<evidence type="ECO:0000256" key="1">
    <source>
        <dbReference type="SAM" id="MobiDB-lite"/>
    </source>
</evidence>
<evidence type="ECO:0000313" key="3">
    <source>
        <dbReference type="Proteomes" id="UP000620124"/>
    </source>
</evidence>
<dbReference type="Proteomes" id="UP000620124">
    <property type="component" value="Unassembled WGS sequence"/>
</dbReference>
<evidence type="ECO:0000313" key="2">
    <source>
        <dbReference type="EMBL" id="KAF7368590.1"/>
    </source>
</evidence>
<name>A0A8H7DBQ9_9AGAR</name>
<sequence>MRVLQGLVRMCFDAKQYEKAARTIIETLRLNPSDELYQRWWLAPLLIRTRRFADALFFCQLWIRRDVDRSVATPICGGTAFHAPSDKLLPPETEEKLWGRSPQAAQLLRIAARVNPGILIKIMARRARPTEGKQHAPMNGPDEAHDYLWIAQDLWMVPDVWDWVNEDSAVRALILQSCGRPGVCCARNGGSAVQALFGLSPGRILRSKLSKDGLEEAQSRLQRESRNEEDSEEYLEKQSHGL</sequence>
<comment type="caution">
    <text evidence="2">The sequence shown here is derived from an EMBL/GenBank/DDBJ whole genome shotgun (WGS) entry which is preliminary data.</text>
</comment>
<dbReference type="OrthoDB" id="432970at2759"/>
<dbReference type="InterPro" id="IPR011990">
    <property type="entry name" value="TPR-like_helical_dom_sf"/>
</dbReference>
<keyword evidence="3" id="KW-1185">Reference proteome</keyword>
<proteinExistence type="predicted"/>
<protein>
    <submittedName>
        <fullName evidence="2">Uncharacterized protein</fullName>
    </submittedName>
</protein>
<organism evidence="2 3">
    <name type="scientific">Mycena venus</name>
    <dbReference type="NCBI Taxonomy" id="2733690"/>
    <lineage>
        <taxon>Eukaryota</taxon>
        <taxon>Fungi</taxon>
        <taxon>Dikarya</taxon>
        <taxon>Basidiomycota</taxon>
        <taxon>Agaricomycotina</taxon>
        <taxon>Agaricomycetes</taxon>
        <taxon>Agaricomycetidae</taxon>
        <taxon>Agaricales</taxon>
        <taxon>Marasmiineae</taxon>
        <taxon>Mycenaceae</taxon>
        <taxon>Mycena</taxon>
    </lineage>
</organism>
<dbReference type="EMBL" id="JACAZI010000002">
    <property type="protein sequence ID" value="KAF7368590.1"/>
    <property type="molecule type" value="Genomic_DNA"/>
</dbReference>
<dbReference type="SUPFAM" id="SSF48452">
    <property type="entry name" value="TPR-like"/>
    <property type="match status" value="1"/>
</dbReference>
<reference evidence="2" key="1">
    <citation type="submission" date="2020-05" db="EMBL/GenBank/DDBJ databases">
        <title>Mycena genomes resolve the evolution of fungal bioluminescence.</title>
        <authorList>
            <person name="Tsai I.J."/>
        </authorList>
    </citation>
    <scope>NUCLEOTIDE SEQUENCE</scope>
    <source>
        <strain evidence="2">CCC161011</strain>
    </source>
</reference>
<accession>A0A8H7DBQ9</accession>
<dbReference type="AlphaFoldDB" id="A0A8H7DBQ9"/>